<evidence type="ECO:0000313" key="1">
    <source>
        <dbReference type="EMBL" id="JAE23245.1"/>
    </source>
</evidence>
<protein>
    <submittedName>
        <fullName evidence="1">Uncharacterized protein</fullName>
    </submittedName>
</protein>
<proteinExistence type="predicted"/>
<reference evidence="1" key="2">
    <citation type="journal article" date="2015" name="Data Brief">
        <title>Shoot transcriptome of the giant reed, Arundo donax.</title>
        <authorList>
            <person name="Barrero R.A."/>
            <person name="Guerrero F.D."/>
            <person name="Moolhuijzen P."/>
            <person name="Goolsby J.A."/>
            <person name="Tidwell J."/>
            <person name="Bellgard S.E."/>
            <person name="Bellgard M.I."/>
        </authorList>
    </citation>
    <scope>NUCLEOTIDE SEQUENCE</scope>
    <source>
        <tissue evidence="1">Shoot tissue taken approximately 20 cm above the soil surface</tissue>
    </source>
</reference>
<organism evidence="1">
    <name type="scientific">Arundo donax</name>
    <name type="common">Giant reed</name>
    <name type="synonym">Donax arundinaceus</name>
    <dbReference type="NCBI Taxonomy" id="35708"/>
    <lineage>
        <taxon>Eukaryota</taxon>
        <taxon>Viridiplantae</taxon>
        <taxon>Streptophyta</taxon>
        <taxon>Embryophyta</taxon>
        <taxon>Tracheophyta</taxon>
        <taxon>Spermatophyta</taxon>
        <taxon>Magnoliopsida</taxon>
        <taxon>Liliopsida</taxon>
        <taxon>Poales</taxon>
        <taxon>Poaceae</taxon>
        <taxon>PACMAD clade</taxon>
        <taxon>Arundinoideae</taxon>
        <taxon>Arundineae</taxon>
        <taxon>Arundo</taxon>
    </lineage>
</organism>
<reference evidence="1" key="1">
    <citation type="submission" date="2014-09" db="EMBL/GenBank/DDBJ databases">
        <authorList>
            <person name="Magalhaes I.L.F."/>
            <person name="Oliveira U."/>
            <person name="Santos F.R."/>
            <person name="Vidigal T.H.D.A."/>
            <person name="Brescovit A.D."/>
            <person name="Santos A.J."/>
        </authorList>
    </citation>
    <scope>NUCLEOTIDE SEQUENCE</scope>
    <source>
        <tissue evidence="1">Shoot tissue taken approximately 20 cm above the soil surface</tissue>
    </source>
</reference>
<accession>A0A0A9GDT0</accession>
<dbReference type="AlphaFoldDB" id="A0A0A9GDT0"/>
<dbReference type="EMBL" id="GBRH01174651">
    <property type="protein sequence ID" value="JAE23245.1"/>
    <property type="molecule type" value="Transcribed_RNA"/>
</dbReference>
<sequence length="59" mass="6687">MVRASSAVARGIYFLRIRGVEDPRKGEEKLNCSSFSLRLPVCRAVGSRLFGRFWRATLV</sequence>
<name>A0A0A9GDT0_ARUDO</name>